<dbReference type="Pfam" id="PF03060">
    <property type="entry name" value="NMO"/>
    <property type="match status" value="1"/>
</dbReference>
<gene>
    <name evidence="7" type="ORF">H2204_012818</name>
</gene>
<dbReference type="PANTHER" id="PTHR42747">
    <property type="entry name" value="NITRONATE MONOOXYGENASE-RELATED"/>
    <property type="match status" value="1"/>
</dbReference>
<dbReference type="SUPFAM" id="SSF51412">
    <property type="entry name" value="Inosine monophosphate dehydrogenase (IMPDH)"/>
    <property type="match status" value="1"/>
</dbReference>
<comment type="cofactor">
    <cofactor evidence="1">
        <name>FMN</name>
        <dbReference type="ChEBI" id="CHEBI:58210"/>
    </cofactor>
</comment>
<evidence type="ECO:0000256" key="5">
    <source>
        <dbReference type="ARBA" id="ARBA00023002"/>
    </source>
</evidence>
<keyword evidence="3" id="KW-0285">Flavoprotein</keyword>
<dbReference type="Gene3D" id="3.30.470.10">
    <property type="match status" value="1"/>
</dbReference>
<dbReference type="InterPro" id="IPR013785">
    <property type="entry name" value="Aldolase_TIM"/>
</dbReference>
<accession>A0AA38XRM2</accession>
<dbReference type="InterPro" id="IPR043132">
    <property type="entry name" value="BCAT-like_C"/>
</dbReference>
<evidence type="ECO:0000256" key="1">
    <source>
        <dbReference type="ARBA" id="ARBA00001917"/>
    </source>
</evidence>
<protein>
    <recommendedName>
        <fullName evidence="8">Nitronate monooxygenase</fullName>
    </recommendedName>
</protein>
<evidence type="ECO:0008006" key="8">
    <source>
        <dbReference type="Google" id="ProtNLM"/>
    </source>
</evidence>
<sequence>MGVLSPHHVQQLKDAGIAWIACATTLAEARAAQDAGADAVVAQGAEAGGHRGAFDPIRAEQQLVGLFALLPRLADNLKIPVIAAGGIGDGRGIAAALMLGASAVQIGTAFLRTPEAAVAPAWADALARSEPEDTWPTRAFSGRLGRGLATAYVRAAAAEGAPAPRPYPVQRGLTGPMRKQATQENRLAAMQAWAGQSAWMAPAAPAADVLRAGIAAMTVTCNGATARAEDLLPALTNYGHFTSLQVRGRAVQGLDLHLQRLAQATQELFGSALDIAQVQAWMAQALQQAGQVDASMRVTVFSRRFDFRDPLASVPVDVLVAVSVPVTLTAPKRVRSVTWQRELPQIKHVGTFGLFAQRRAALAAGFDDALLVTADGQISEGTTWNLTMHDGEHLVWPQAPALRGTAEALLQAGWAGPQQIRPLRLDALAGMQAAFACNASGLWALDAIDGQALPGSQALAEQGRAVLARVPWQPLS</sequence>
<keyword evidence="6" id="KW-0503">Monooxygenase</keyword>
<dbReference type="CDD" id="cd04730">
    <property type="entry name" value="NPD_like"/>
    <property type="match status" value="1"/>
</dbReference>
<organism evidence="7">
    <name type="scientific">Knufia peltigerae</name>
    <dbReference type="NCBI Taxonomy" id="1002370"/>
    <lineage>
        <taxon>Eukaryota</taxon>
        <taxon>Fungi</taxon>
        <taxon>Dikarya</taxon>
        <taxon>Ascomycota</taxon>
        <taxon>Pezizomycotina</taxon>
        <taxon>Eurotiomycetes</taxon>
        <taxon>Chaetothyriomycetidae</taxon>
        <taxon>Chaetothyriales</taxon>
        <taxon>Trichomeriaceae</taxon>
        <taxon>Knufia</taxon>
    </lineage>
</organism>
<dbReference type="Gene3D" id="3.20.10.10">
    <property type="entry name" value="D-amino Acid Aminotransferase, subunit A, domain 2"/>
    <property type="match status" value="1"/>
</dbReference>
<comment type="similarity">
    <text evidence="2">Belongs to the nitronate monooxygenase family. NMO class I subfamily.</text>
</comment>
<dbReference type="NCBIfam" id="NF006734">
    <property type="entry name" value="PRK09266.1"/>
    <property type="match status" value="1"/>
</dbReference>
<keyword evidence="4" id="KW-0288">FMN</keyword>
<dbReference type="AlphaFoldDB" id="A0AA38XRM2"/>
<dbReference type="InterPro" id="IPR036038">
    <property type="entry name" value="Aminotransferase-like"/>
</dbReference>
<dbReference type="EMBL" id="JAPDRN010000136">
    <property type="protein sequence ID" value="KAJ9619007.1"/>
    <property type="molecule type" value="Genomic_DNA"/>
</dbReference>
<dbReference type="SUPFAM" id="SSF56752">
    <property type="entry name" value="D-aminoacid aminotransferase-like PLP-dependent enzymes"/>
    <property type="match status" value="1"/>
</dbReference>
<name>A0AA38XRM2_9EURO</name>
<evidence type="ECO:0000313" key="7">
    <source>
        <dbReference type="EMBL" id="KAJ9619007.1"/>
    </source>
</evidence>
<dbReference type="InterPro" id="IPR043131">
    <property type="entry name" value="BCAT-like_N"/>
</dbReference>
<evidence type="ECO:0000256" key="4">
    <source>
        <dbReference type="ARBA" id="ARBA00022643"/>
    </source>
</evidence>
<reference evidence="7" key="1">
    <citation type="submission" date="2022-10" db="EMBL/GenBank/DDBJ databases">
        <title>Culturing micro-colonial fungi from biological soil crusts in the Mojave desert and describing Neophaeococcomyces mojavensis, and introducing the new genera and species Taxawa tesnikishii.</title>
        <authorList>
            <person name="Kurbessoian T."/>
            <person name="Stajich J.E."/>
        </authorList>
    </citation>
    <scope>NUCLEOTIDE SEQUENCE</scope>
    <source>
        <strain evidence="7">TK_35</strain>
    </source>
</reference>
<dbReference type="Pfam" id="PF01063">
    <property type="entry name" value="Aminotran_4"/>
    <property type="match status" value="1"/>
</dbReference>
<dbReference type="GO" id="GO:0018580">
    <property type="term" value="F:nitronate monooxygenase activity"/>
    <property type="evidence" value="ECO:0007669"/>
    <property type="project" value="InterPro"/>
</dbReference>
<evidence type="ECO:0000256" key="6">
    <source>
        <dbReference type="ARBA" id="ARBA00023033"/>
    </source>
</evidence>
<comment type="caution">
    <text evidence="7">The sequence shown here is derived from an EMBL/GenBank/DDBJ whole genome shotgun (WGS) entry which is preliminary data.</text>
</comment>
<dbReference type="InterPro" id="IPR001544">
    <property type="entry name" value="Aminotrans_IV"/>
</dbReference>
<dbReference type="InterPro" id="IPR004136">
    <property type="entry name" value="NMO"/>
</dbReference>
<dbReference type="Gene3D" id="3.20.20.70">
    <property type="entry name" value="Aldolase class I"/>
    <property type="match status" value="1"/>
</dbReference>
<evidence type="ECO:0000256" key="2">
    <source>
        <dbReference type="ARBA" id="ARBA00009881"/>
    </source>
</evidence>
<proteinExistence type="inferred from homology"/>
<dbReference type="PANTHER" id="PTHR42747:SF3">
    <property type="entry name" value="NITRONATE MONOOXYGENASE-RELATED"/>
    <property type="match status" value="1"/>
</dbReference>
<evidence type="ECO:0000256" key="3">
    <source>
        <dbReference type="ARBA" id="ARBA00022630"/>
    </source>
</evidence>
<keyword evidence="5" id="KW-0560">Oxidoreductase</keyword>